<sequence>MILLFVLPYASCTDALDMAPDGNMQMDEVLSDPEKVEALLNTCYQNIPQKGYAYWFFEEAVVAATDDAWTSDEAQGVITTGLYNDNNSASSHSLRDAPDGHGAGNTDYWNRSWQQIRLCSQFIELIDNAAVKTESNRGRFKAEARVLRAFFYMELVKWFGKVPILDATVPFDADFSSLTRSSVYDVAKFIVAECDAAIAETNLPWRITDPNDAMRMTKALACALKAKAMLFAASPLHNEGQNYWPEAYNVIKQAVTQLKANGYELFTQTTQPAVFGNGPAAALRQLVCQDADYSATPRDKETIFQVRSGGVFVWHIGYIGSNMSNTYKCASSPTQELIDAFETIDGQPVLDLNKPYLDEKHLQPNYNPKNTLYDPNNPYANRDPRMAETALYNGSNIIWDNQTVEIETFTGGKHAPSFDITNRMASRTGYYHCKLVTPGASGINQINNSNWKYYRLGETLLDLAEAAAESGNLEDARAAANEVRARSGMPALPADLSPAELILRIRNERRIELAWEEQRYFDVRRWQTPDGDLSELNKWLTAMVITKNGNGSYTYTRRNISNNPRGGYQNRDLLLPLPLNEAATLESVTGQKWQNPGW</sequence>
<dbReference type="InterPro" id="IPR012944">
    <property type="entry name" value="SusD_RagB_dom"/>
</dbReference>
<comment type="caution">
    <text evidence="8">The sequence shown here is derived from an EMBL/GenBank/DDBJ whole genome shotgun (WGS) entry which is preliminary data.</text>
</comment>
<gene>
    <name evidence="8" type="ORF">GCM10011386_05940</name>
</gene>
<dbReference type="RefSeq" id="WP_353195567.1">
    <property type="nucleotide sequence ID" value="NZ_JBEBRY010000025.1"/>
</dbReference>
<dbReference type="Gene3D" id="1.25.40.390">
    <property type="match status" value="1"/>
</dbReference>
<dbReference type="Pfam" id="PF07980">
    <property type="entry name" value="SusD_RagB"/>
    <property type="match status" value="1"/>
</dbReference>
<dbReference type="SUPFAM" id="SSF48452">
    <property type="entry name" value="TPR-like"/>
    <property type="match status" value="1"/>
</dbReference>
<dbReference type="EMBL" id="BMIK01000001">
    <property type="protein sequence ID" value="GGC16930.1"/>
    <property type="molecule type" value="Genomic_DNA"/>
</dbReference>
<evidence type="ECO:0000259" key="6">
    <source>
        <dbReference type="Pfam" id="PF07980"/>
    </source>
</evidence>
<comment type="similarity">
    <text evidence="2">Belongs to the SusD family.</text>
</comment>
<evidence type="ECO:0000256" key="5">
    <source>
        <dbReference type="ARBA" id="ARBA00023237"/>
    </source>
</evidence>
<keyword evidence="9" id="KW-1185">Reference proteome</keyword>
<organism evidence="8 9">
    <name type="scientific">Parapedobacter defluvii</name>
    <dbReference type="NCBI Taxonomy" id="2045106"/>
    <lineage>
        <taxon>Bacteria</taxon>
        <taxon>Pseudomonadati</taxon>
        <taxon>Bacteroidota</taxon>
        <taxon>Sphingobacteriia</taxon>
        <taxon>Sphingobacteriales</taxon>
        <taxon>Sphingobacteriaceae</taxon>
        <taxon>Parapedobacter</taxon>
    </lineage>
</organism>
<dbReference type="Pfam" id="PF14322">
    <property type="entry name" value="SusD-like_3"/>
    <property type="match status" value="1"/>
</dbReference>
<evidence type="ECO:0000259" key="7">
    <source>
        <dbReference type="Pfam" id="PF14322"/>
    </source>
</evidence>
<feature type="domain" description="SusD-like N-terminal" evidence="7">
    <location>
        <begin position="16"/>
        <end position="227"/>
    </location>
</feature>
<proteinExistence type="inferred from homology"/>
<name>A0ABQ1L314_9SPHI</name>
<evidence type="ECO:0000256" key="4">
    <source>
        <dbReference type="ARBA" id="ARBA00023136"/>
    </source>
</evidence>
<dbReference type="InterPro" id="IPR033985">
    <property type="entry name" value="SusD-like_N"/>
</dbReference>
<protein>
    <submittedName>
        <fullName evidence="8">Carbohydrate-binding protein</fullName>
    </submittedName>
</protein>
<dbReference type="Proteomes" id="UP000597338">
    <property type="component" value="Unassembled WGS sequence"/>
</dbReference>
<evidence type="ECO:0000256" key="2">
    <source>
        <dbReference type="ARBA" id="ARBA00006275"/>
    </source>
</evidence>
<keyword evidence="5" id="KW-0998">Cell outer membrane</keyword>
<reference evidence="9" key="1">
    <citation type="journal article" date="2019" name="Int. J. Syst. Evol. Microbiol.">
        <title>The Global Catalogue of Microorganisms (GCM) 10K type strain sequencing project: providing services to taxonomists for standard genome sequencing and annotation.</title>
        <authorList>
            <consortium name="The Broad Institute Genomics Platform"/>
            <consortium name="The Broad Institute Genome Sequencing Center for Infectious Disease"/>
            <person name="Wu L."/>
            <person name="Ma J."/>
        </authorList>
    </citation>
    <scope>NUCLEOTIDE SEQUENCE [LARGE SCALE GENOMIC DNA]</scope>
    <source>
        <strain evidence="9">CGMCC 1.15342</strain>
    </source>
</reference>
<keyword evidence="4" id="KW-0472">Membrane</keyword>
<dbReference type="InterPro" id="IPR011990">
    <property type="entry name" value="TPR-like_helical_dom_sf"/>
</dbReference>
<evidence type="ECO:0000256" key="1">
    <source>
        <dbReference type="ARBA" id="ARBA00004442"/>
    </source>
</evidence>
<evidence type="ECO:0000256" key="3">
    <source>
        <dbReference type="ARBA" id="ARBA00022729"/>
    </source>
</evidence>
<accession>A0ABQ1L314</accession>
<comment type="subcellular location">
    <subcellularLocation>
        <location evidence="1">Cell outer membrane</location>
    </subcellularLocation>
</comment>
<evidence type="ECO:0000313" key="8">
    <source>
        <dbReference type="EMBL" id="GGC16930.1"/>
    </source>
</evidence>
<feature type="domain" description="RagB/SusD" evidence="6">
    <location>
        <begin position="326"/>
        <end position="598"/>
    </location>
</feature>
<keyword evidence="3" id="KW-0732">Signal</keyword>
<evidence type="ECO:0000313" key="9">
    <source>
        <dbReference type="Proteomes" id="UP000597338"/>
    </source>
</evidence>